<sequence>MSIQICSCQGLNSNCKKCFGSGYVNTPSMEKSSNQKEKKSVEKGNLKSIYALPSNFDSLDKTELINSTTEIIAFLDLRSKKQMQILNSVPFSTNTFRRDFKEKFTALKELEQEKILLREKLTAVEKELVNQKISGNFKFKHFLSDKDIDVDSNRQLKDLIREYKRLKI</sequence>
<dbReference type="OrthoDB" id="1351751at2"/>
<proteinExistence type="predicted"/>
<evidence type="ECO:0000313" key="1">
    <source>
        <dbReference type="EMBL" id="SFN26969.1"/>
    </source>
</evidence>
<dbReference type="RefSeq" id="WP_091518993.1">
    <property type="nucleotide sequence ID" value="NZ_FOVI01000003.1"/>
</dbReference>
<name>A0A1I4XNU4_9FLAO</name>
<organism evidence="1 2">
    <name type="scientific">Paenimyroides ummariense</name>
    <dbReference type="NCBI Taxonomy" id="913024"/>
    <lineage>
        <taxon>Bacteria</taxon>
        <taxon>Pseudomonadati</taxon>
        <taxon>Bacteroidota</taxon>
        <taxon>Flavobacteriia</taxon>
        <taxon>Flavobacteriales</taxon>
        <taxon>Flavobacteriaceae</taxon>
        <taxon>Paenimyroides</taxon>
    </lineage>
</organism>
<gene>
    <name evidence="1" type="ORF">SAMN05421741_10352</name>
</gene>
<keyword evidence="2" id="KW-1185">Reference proteome</keyword>
<dbReference type="STRING" id="913024.SAMN05421741_10352"/>
<protein>
    <submittedName>
        <fullName evidence="1">Uncharacterized protein</fullName>
    </submittedName>
</protein>
<dbReference type="EMBL" id="FOVI01000003">
    <property type="protein sequence ID" value="SFN26969.1"/>
    <property type="molecule type" value="Genomic_DNA"/>
</dbReference>
<accession>A0A1I4XNU4</accession>
<dbReference type="AlphaFoldDB" id="A0A1I4XNU4"/>
<evidence type="ECO:0000313" key="2">
    <source>
        <dbReference type="Proteomes" id="UP000199036"/>
    </source>
</evidence>
<dbReference type="Proteomes" id="UP000199036">
    <property type="component" value="Unassembled WGS sequence"/>
</dbReference>
<reference evidence="2" key="1">
    <citation type="submission" date="2016-10" db="EMBL/GenBank/DDBJ databases">
        <authorList>
            <person name="Varghese N."/>
            <person name="Submissions S."/>
        </authorList>
    </citation>
    <scope>NUCLEOTIDE SEQUENCE [LARGE SCALE GENOMIC DNA]</scope>
    <source>
        <strain evidence="2">DS-12</strain>
    </source>
</reference>